<evidence type="ECO:0000313" key="13">
    <source>
        <dbReference type="EMBL" id="KZV40846.1"/>
    </source>
</evidence>
<dbReference type="AlphaFoldDB" id="A0A2Z7C1S4"/>
<keyword evidence="8" id="KW-0325">Glycoprotein</keyword>
<evidence type="ECO:0000256" key="11">
    <source>
        <dbReference type="SAM" id="Phobius"/>
    </source>
</evidence>
<dbReference type="InterPro" id="IPR001320">
    <property type="entry name" value="Iontro_rcpt_C"/>
</dbReference>
<name>A0A2Z7C1S4_9LAMI</name>
<feature type="domain" description="Ionotropic glutamate receptor C-terminal" evidence="12">
    <location>
        <begin position="65"/>
        <end position="382"/>
    </location>
</feature>
<dbReference type="SUPFAM" id="SSF53850">
    <property type="entry name" value="Periplasmic binding protein-like II"/>
    <property type="match status" value="1"/>
</dbReference>
<keyword evidence="14" id="KW-1185">Reference proteome</keyword>
<evidence type="ECO:0000256" key="2">
    <source>
        <dbReference type="ARBA" id="ARBA00022448"/>
    </source>
</evidence>
<evidence type="ECO:0000256" key="7">
    <source>
        <dbReference type="ARBA" id="ARBA00023170"/>
    </source>
</evidence>
<dbReference type="Gene3D" id="3.40.190.10">
    <property type="entry name" value="Periplasmic binding protein-like II"/>
    <property type="match status" value="3"/>
</dbReference>
<evidence type="ECO:0000256" key="10">
    <source>
        <dbReference type="ARBA" id="ARBA00023303"/>
    </source>
</evidence>
<evidence type="ECO:0000259" key="12">
    <source>
        <dbReference type="SMART" id="SM00079"/>
    </source>
</evidence>
<keyword evidence="2" id="KW-0813">Transport</keyword>
<accession>A0A2Z7C1S4</accession>
<dbReference type="GO" id="GO:0016020">
    <property type="term" value="C:membrane"/>
    <property type="evidence" value="ECO:0007669"/>
    <property type="project" value="UniProtKB-SubCell"/>
</dbReference>
<dbReference type="Proteomes" id="UP000250235">
    <property type="component" value="Unassembled WGS sequence"/>
</dbReference>
<gene>
    <name evidence="13" type="ORF">F511_29198</name>
</gene>
<evidence type="ECO:0000256" key="1">
    <source>
        <dbReference type="ARBA" id="ARBA00004141"/>
    </source>
</evidence>
<dbReference type="Pfam" id="PF00060">
    <property type="entry name" value="Lig_chan"/>
    <property type="match status" value="1"/>
</dbReference>
<dbReference type="PANTHER" id="PTHR18966">
    <property type="entry name" value="IONOTROPIC GLUTAMATE RECEPTOR"/>
    <property type="match status" value="1"/>
</dbReference>
<dbReference type="EMBL" id="KQ999857">
    <property type="protein sequence ID" value="KZV40846.1"/>
    <property type="molecule type" value="Genomic_DNA"/>
</dbReference>
<sequence length="451" mass="49399">MVALFRRGSECECLFKTKDSECWSAPTLDSTIGKVAKIAIEEAVKDVNANSSVLPGTTLLVDIKDINCSGFLSLIEGFCIDVFVAAVNLLPYAVPCRFIPYGNGHENPNYDQLVNLIAAGVLDGAVGDISTVKNHTRFVDFTQPYPISGLVVVAPVRKLNTDAWAFLSHFQLKRGDSLLLSLFSLGWLYGFQNIGPMTIPWTTKATVDNHSMVSSLNSLLLTNTFNMALVVLVIKSSYTASLSSILTQLIHSPIKGIESLKEGNEPIGYQAGSFAEHYLSDVIGIPKSRLKALNTLEDYAAALQQGPQNGGVSTVVDEQAYVDLSLPSQCKFRIICQELAKSSWDFVSVSTGFSSVVDLSTAISTVSENGKLQRIHDKWLAKTTCGSDSTELEPDLLHLSSFVGLNLVCGMVCFLALLIYLCKIINRMQLLLQPYMHRVACVVDIYEHYYR</sequence>
<dbReference type="OrthoDB" id="5984008at2759"/>
<dbReference type="FunFam" id="3.40.190.10:FF:000054">
    <property type="entry name" value="Glutamate receptor"/>
    <property type="match status" value="1"/>
</dbReference>
<keyword evidence="7 13" id="KW-0675">Receptor</keyword>
<dbReference type="GO" id="GO:0015276">
    <property type="term" value="F:ligand-gated monoatomic ion channel activity"/>
    <property type="evidence" value="ECO:0007669"/>
    <property type="project" value="InterPro"/>
</dbReference>
<evidence type="ECO:0000256" key="6">
    <source>
        <dbReference type="ARBA" id="ARBA00023136"/>
    </source>
</evidence>
<feature type="transmembrane region" description="Helical" evidence="11">
    <location>
        <begin position="396"/>
        <end position="421"/>
    </location>
</feature>
<evidence type="ECO:0000256" key="3">
    <source>
        <dbReference type="ARBA" id="ARBA00022692"/>
    </source>
</evidence>
<reference evidence="13 14" key="1">
    <citation type="journal article" date="2015" name="Proc. Natl. Acad. Sci. U.S.A.">
        <title>The resurrection genome of Boea hygrometrica: A blueprint for survival of dehydration.</title>
        <authorList>
            <person name="Xiao L."/>
            <person name="Yang G."/>
            <person name="Zhang L."/>
            <person name="Yang X."/>
            <person name="Zhao S."/>
            <person name="Ji Z."/>
            <person name="Zhou Q."/>
            <person name="Hu M."/>
            <person name="Wang Y."/>
            <person name="Chen M."/>
            <person name="Xu Y."/>
            <person name="Jin H."/>
            <person name="Xiao X."/>
            <person name="Hu G."/>
            <person name="Bao F."/>
            <person name="Hu Y."/>
            <person name="Wan P."/>
            <person name="Li L."/>
            <person name="Deng X."/>
            <person name="Kuang T."/>
            <person name="Xiang C."/>
            <person name="Zhu J.K."/>
            <person name="Oliver M.J."/>
            <person name="He Y."/>
        </authorList>
    </citation>
    <scope>NUCLEOTIDE SEQUENCE [LARGE SCALE GENOMIC DNA]</scope>
    <source>
        <strain evidence="14">cv. XS01</strain>
    </source>
</reference>
<proteinExistence type="predicted"/>
<evidence type="ECO:0000256" key="4">
    <source>
        <dbReference type="ARBA" id="ARBA00022989"/>
    </source>
</evidence>
<keyword evidence="3 11" id="KW-0812">Transmembrane</keyword>
<keyword evidence="5" id="KW-0406">Ion transport</keyword>
<keyword evidence="10" id="KW-0407">Ion channel</keyword>
<comment type="subcellular location">
    <subcellularLocation>
        <location evidence="1">Membrane</location>
        <topology evidence="1">Multi-pass membrane protein</topology>
    </subcellularLocation>
</comment>
<dbReference type="SMART" id="SM00079">
    <property type="entry name" value="PBPe"/>
    <property type="match status" value="1"/>
</dbReference>
<keyword evidence="6 11" id="KW-0472">Membrane</keyword>
<evidence type="ECO:0000313" key="14">
    <source>
        <dbReference type="Proteomes" id="UP000250235"/>
    </source>
</evidence>
<keyword evidence="9" id="KW-1071">Ligand-gated ion channel</keyword>
<organism evidence="13 14">
    <name type="scientific">Dorcoceras hygrometricum</name>
    <dbReference type="NCBI Taxonomy" id="472368"/>
    <lineage>
        <taxon>Eukaryota</taxon>
        <taxon>Viridiplantae</taxon>
        <taxon>Streptophyta</taxon>
        <taxon>Embryophyta</taxon>
        <taxon>Tracheophyta</taxon>
        <taxon>Spermatophyta</taxon>
        <taxon>Magnoliopsida</taxon>
        <taxon>eudicotyledons</taxon>
        <taxon>Gunneridae</taxon>
        <taxon>Pentapetalae</taxon>
        <taxon>asterids</taxon>
        <taxon>lamiids</taxon>
        <taxon>Lamiales</taxon>
        <taxon>Gesneriaceae</taxon>
        <taxon>Didymocarpoideae</taxon>
        <taxon>Trichosporeae</taxon>
        <taxon>Loxocarpinae</taxon>
        <taxon>Dorcoceras</taxon>
    </lineage>
</organism>
<protein>
    <submittedName>
        <fullName evidence="13">Glutamate receptor 3.3</fullName>
    </submittedName>
</protein>
<dbReference type="InterPro" id="IPR015683">
    <property type="entry name" value="Ionotropic_Glu_rcpt"/>
</dbReference>
<evidence type="ECO:0000256" key="8">
    <source>
        <dbReference type="ARBA" id="ARBA00023180"/>
    </source>
</evidence>
<evidence type="ECO:0000256" key="9">
    <source>
        <dbReference type="ARBA" id="ARBA00023286"/>
    </source>
</evidence>
<keyword evidence="4 11" id="KW-1133">Transmembrane helix</keyword>
<evidence type="ECO:0000256" key="5">
    <source>
        <dbReference type="ARBA" id="ARBA00023065"/>
    </source>
</evidence>